<dbReference type="GeneID" id="40317748"/>
<dbReference type="AlphaFoldDB" id="A0A3R7LRS7"/>
<name>A0A3R7LRS7_9TRYP</name>
<dbReference type="InterPro" id="IPR027038">
    <property type="entry name" value="RanGap"/>
</dbReference>
<dbReference type="OrthoDB" id="272586at2759"/>
<dbReference type="PANTHER" id="PTHR24113">
    <property type="entry name" value="RAN GTPASE-ACTIVATING PROTEIN 1"/>
    <property type="match status" value="1"/>
</dbReference>
<reference evidence="1 2" key="1">
    <citation type="journal article" date="2018" name="BMC Genomics">
        <title>Genomic comparison of Trypanosoma conorhini and Trypanosoma rangeli to Trypanosoma cruzi strains of high and low virulence.</title>
        <authorList>
            <person name="Bradwell K.R."/>
            <person name="Koparde V.N."/>
            <person name="Matveyev A.V."/>
            <person name="Serrano M.G."/>
            <person name="Alves J.M."/>
            <person name="Parikh H."/>
            <person name="Huang B."/>
            <person name="Lee V."/>
            <person name="Espinosa-Alvarez O."/>
            <person name="Ortiz P.A."/>
            <person name="Costa-Martins A.G."/>
            <person name="Teixeira M.M."/>
            <person name="Buck G.A."/>
        </authorList>
    </citation>
    <scope>NUCLEOTIDE SEQUENCE [LARGE SCALE GENOMIC DNA]</scope>
    <source>
        <strain evidence="1 2">025E</strain>
    </source>
</reference>
<sequence>MHTYRGEALALASSPPMPPVVVASMVTPGRNELRFRKPQRLSKSKEEQLPPVWKKSHEVIKLRRPFGNARPSLMERGGNIIDKVMTLELEAFSDEEAAYLISPDAPHSHIVDRVVEVLFVTLCTAPRRCSWNTPSVRREWKYELRLAGEWWLSLRTLPCTANSQEHYPPLIPFGLRSTASENQFIADLTLHMRRKCAVFSLFHLDHLTLTPDRAAVLLFDGILRNDARHLQCLSLPFCEIGAATLLLLLCALTQCHSLQPQLRYLNLSYNWIDASCSNMLAMLLGRTSIRRLSLQGNRLGGGDMSSFYDFLLQGCCLLEELDLSYTRLTSADVCSLISCLPKLRNLEVLLLDGVEIPESKAAALSTAIRRSNLTYVSLKGVSACSGEAYLHRIRSVCRHTLAARGVMRGQSVMRCLAETGSFFEAFAQRSCEWLFLNDSALPESYRAFVTNEPSLPPIEDL</sequence>
<dbReference type="GO" id="GO:0005829">
    <property type="term" value="C:cytosol"/>
    <property type="evidence" value="ECO:0007669"/>
    <property type="project" value="TreeGrafter"/>
</dbReference>
<protein>
    <submittedName>
        <fullName evidence="1">Uncharacterized protein</fullName>
    </submittedName>
</protein>
<keyword evidence="2" id="KW-1185">Reference proteome</keyword>
<dbReference type="GO" id="GO:0005634">
    <property type="term" value="C:nucleus"/>
    <property type="evidence" value="ECO:0007669"/>
    <property type="project" value="TreeGrafter"/>
</dbReference>
<evidence type="ECO:0000313" key="2">
    <source>
        <dbReference type="Proteomes" id="UP000284403"/>
    </source>
</evidence>
<proteinExistence type="predicted"/>
<dbReference type="InterPro" id="IPR032675">
    <property type="entry name" value="LRR_dom_sf"/>
</dbReference>
<evidence type="ECO:0000313" key="1">
    <source>
        <dbReference type="EMBL" id="RNF19436.1"/>
    </source>
</evidence>
<comment type="caution">
    <text evidence="1">The sequence shown here is derived from an EMBL/GenBank/DDBJ whole genome shotgun (WGS) entry which is preliminary data.</text>
</comment>
<organism evidence="1 2">
    <name type="scientific">Trypanosoma conorhini</name>
    <dbReference type="NCBI Taxonomy" id="83891"/>
    <lineage>
        <taxon>Eukaryota</taxon>
        <taxon>Discoba</taxon>
        <taxon>Euglenozoa</taxon>
        <taxon>Kinetoplastea</taxon>
        <taxon>Metakinetoplastina</taxon>
        <taxon>Trypanosomatida</taxon>
        <taxon>Trypanosomatidae</taxon>
        <taxon>Trypanosoma</taxon>
    </lineage>
</organism>
<dbReference type="Gene3D" id="3.80.10.10">
    <property type="entry name" value="Ribonuclease Inhibitor"/>
    <property type="match status" value="1"/>
</dbReference>
<accession>A0A3R7LRS7</accession>
<dbReference type="GO" id="GO:0048471">
    <property type="term" value="C:perinuclear region of cytoplasm"/>
    <property type="evidence" value="ECO:0007669"/>
    <property type="project" value="TreeGrafter"/>
</dbReference>
<gene>
    <name evidence="1" type="ORF">Tco025E_04137</name>
</gene>
<dbReference type="GO" id="GO:0006913">
    <property type="term" value="P:nucleocytoplasmic transport"/>
    <property type="evidence" value="ECO:0007669"/>
    <property type="project" value="TreeGrafter"/>
</dbReference>
<dbReference type="RefSeq" id="XP_029228846.1">
    <property type="nucleotide sequence ID" value="XM_029371049.1"/>
</dbReference>
<dbReference type="Proteomes" id="UP000284403">
    <property type="component" value="Unassembled WGS sequence"/>
</dbReference>
<dbReference type="GO" id="GO:0031267">
    <property type="term" value="F:small GTPase binding"/>
    <property type="evidence" value="ECO:0007669"/>
    <property type="project" value="TreeGrafter"/>
</dbReference>
<dbReference type="EMBL" id="MKKU01000205">
    <property type="protein sequence ID" value="RNF19436.1"/>
    <property type="molecule type" value="Genomic_DNA"/>
</dbReference>
<dbReference type="PANTHER" id="PTHR24113:SF15">
    <property type="entry name" value="NACHT DOMAIN-CONTAINING PROTEIN"/>
    <property type="match status" value="1"/>
</dbReference>
<dbReference type="GO" id="GO:0005096">
    <property type="term" value="F:GTPase activator activity"/>
    <property type="evidence" value="ECO:0007669"/>
    <property type="project" value="InterPro"/>
</dbReference>
<dbReference type="SUPFAM" id="SSF52047">
    <property type="entry name" value="RNI-like"/>
    <property type="match status" value="1"/>
</dbReference>